<organism evidence="1 2">
    <name type="scientific">Psychromonas marina</name>
    <dbReference type="NCBI Taxonomy" id="88364"/>
    <lineage>
        <taxon>Bacteria</taxon>
        <taxon>Pseudomonadati</taxon>
        <taxon>Pseudomonadota</taxon>
        <taxon>Gammaproteobacteria</taxon>
        <taxon>Alteromonadales</taxon>
        <taxon>Psychromonadaceae</taxon>
        <taxon>Psychromonas</taxon>
    </lineage>
</organism>
<evidence type="ECO:0008006" key="3">
    <source>
        <dbReference type="Google" id="ProtNLM"/>
    </source>
</evidence>
<dbReference type="EMBL" id="BSPQ01000016">
    <property type="protein sequence ID" value="GLS92014.1"/>
    <property type="molecule type" value="Genomic_DNA"/>
</dbReference>
<evidence type="ECO:0000313" key="1">
    <source>
        <dbReference type="EMBL" id="GLS92014.1"/>
    </source>
</evidence>
<proteinExistence type="predicted"/>
<dbReference type="Proteomes" id="UP001157353">
    <property type="component" value="Unassembled WGS sequence"/>
</dbReference>
<keyword evidence="2" id="KW-1185">Reference proteome</keyword>
<protein>
    <recommendedName>
        <fullName evidence="3">Right-handed parallel beta-helix repeat-containing protein</fullName>
    </recommendedName>
</protein>
<evidence type="ECO:0000313" key="2">
    <source>
        <dbReference type="Proteomes" id="UP001157353"/>
    </source>
</evidence>
<dbReference type="SUPFAM" id="SSF51126">
    <property type="entry name" value="Pectin lyase-like"/>
    <property type="match status" value="1"/>
</dbReference>
<accession>A0ABQ6E3J5</accession>
<gene>
    <name evidence="1" type="ORF">GCM10007916_30840</name>
</gene>
<reference evidence="2" key="1">
    <citation type="journal article" date="2019" name="Int. J. Syst. Evol. Microbiol.">
        <title>The Global Catalogue of Microorganisms (GCM) 10K type strain sequencing project: providing services to taxonomists for standard genome sequencing and annotation.</title>
        <authorList>
            <consortium name="The Broad Institute Genomics Platform"/>
            <consortium name="The Broad Institute Genome Sequencing Center for Infectious Disease"/>
            <person name="Wu L."/>
            <person name="Ma J."/>
        </authorList>
    </citation>
    <scope>NUCLEOTIDE SEQUENCE [LARGE SCALE GENOMIC DNA]</scope>
    <source>
        <strain evidence="2">NBRC 103166</strain>
    </source>
</reference>
<comment type="caution">
    <text evidence="1">The sequence shown here is derived from an EMBL/GenBank/DDBJ whole genome shotgun (WGS) entry which is preliminary data.</text>
</comment>
<dbReference type="Gene3D" id="2.160.20.10">
    <property type="entry name" value="Single-stranded right-handed beta-helix, Pectin lyase-like"/>
    <property type="match status" value="1"/>
</dbReference>
<dbReference type="InterPro" id="IPR012334">
    <property type="entry name" value="Pectin_lyas_fold"/>
</dbReference>
<name>A0ABQ6E3J5_9GAMM</name>
<dbReference type="InterPro" id="IPR011050">
    <property type="entry name" value="Pectin_lyase_fold/virulence"/>
</dbReference>
<sequence>MQYQACLIDGFGITIQRRGIYVKLFNSRTIISTAVATVLALNSGLLLAAPGYKGGQDLPLTFSKTILASDHGVVANDGLDDAPAIQAIIDSISIDNSPDNLIRIKLPVGEITIADEVHVDRSGIVIEGQGVDAKTGTHIVINSWKPYTGVAEDGSPTFEKKYWPGFAAFRAETRIKHKKEQKFEGSINYHWKHSIELAQPALAGDTVLVLKAGRAKRFEEGDLIYIGATNDAAFLDLAEVPENMRTKGNIKSGHMRHQISHVTAVDTANNTVTIDKPLDFNMELKNYNKYKSRLMPVTAVENVGFRDFTMTMNQASTDCATNNTDEYDKKTNPKGVGHRYENVCPADAIHGIILKWANNSFVDNVNINMIGSHPVVTEFSKNLTLQNIDIDGSWNKGAGGHGYFRASKLHDSLIKDNDIQNVRHLAIQWSSSGNLIEGNTINADLNMHGGWERNNIIRNNTISVPFAHRSWADGAPSDGSWQPIWFSSGIHASDWAGPTGPNNVFINNTLEKANSADTPITRWGLFDTQGVTYVFGWDGNQFKHPVINGKPIATWNNEIAKGVYDNIPTSAVFVAK</sequence>